<protein>
    <submittedName>
        <fullName evidence="1">Uncharacterized protein</fullName>
    </submittedName>
</protein>
<gene>
    <name evidence="1" type="ORF">DPX16_17890</name>
</gene>
<organism evidence="1 2">
    <name type="scientific">Anabarilius grahami</name>
    <name type="common">Kanglang fish</name>
    <name type="synonym">Barilius grahami</name>
    <dbReference type="NCBI Taxonomy" id="495550"/>
    <lineage>
        <taxon>Eukaryota</taxon>
        <taxon>Metazoa</taxon>
        <taxon>Chordata</taxon>
        <taxon>Craniata</taxon>
        <taxon>Vertebrata</taxon>
        <taxon>Euteleostomi</taxon>
        <taxon>Actinopterygii</taxon>
        <taxon>Neopterygii</taxon>
        <taxon>Teleostei</taxon>
        <taxon>Ostariophysi</taxon>
        <taxon>Cypriniformes</taxon>
        <taxon>Xenocyprididae</taxon>
        <taxon>Xenocypridinae</taxon>
        <taxon>Xenocypridinae incertae sedis</taxon>
        <taxon>Anabarilius</taxon>
    </lineage>
</organism>
<dbReference type="AlphaFoldDB" id="A0A3N0YGA6"/>
<proteinExistence type="predicted"/>
<reference evidence="1 2" key="1">
    <citation type="submission" date="2018-10" db="EMBL/GenBank/DDBJ databases">
        <title>Genome assembly for a Yunnan-Guizhou Plateau 3E fish, Anabarilius grahami (Regan), and its evolutionary and genetic applications.</title>
        <authorList>
            <person name="Jiang W."/>
        </authorList>
    </citation>
    <scope>NUCLEOTIDE SEQUENCE [LARGE SCALE GENOMIC DNA]</scope>
    <source>
        <strain evidence="1">AG-KIZ</strain>
        <tissue evidence="1">Muscle</tissue>
    </source>
</reference>
<dbReference type="Proteomes" id="UP000281406">
    <property type="component" value="Unassembled WGS sequence"/>
</dbReference>
<accession>A0A3N0YGA6</accession>
<evidence type="ECO:0000313" key="1">
    <source>
        <dbReference type="EMBL" id="ROL45279.1"/>
    </source>
</evidence>
<comment type="caution">
    <text evidence="1">The sequence shown here is derived from an EMBL/GenBank/DDBJ whole genome shotgun (WGS) entry which is preliminary data.</text>
</comment>
<dbReference type="EMBL" id="RJVU01042598">
    <property type="protein sequence ID" value="ROL45279.1"/>
    <property type="molecule type" value="Genomic_DNA"/>
</dbReference>
<sequence>MESQQQHPGNGKVPWMRASITPPALIASSGPDVAVDSSSSVVMLMEKQAQFVVDTASVVSILSETLYKRYSGVSPLSA</sequence>
<keyword evidence="2" id="KW-1185">Reference proteome</keyword>
<evidence type="ECO:0000313" key="2">
    <source>
        <dbReference type="Proteomes" id="UP000281406"/>
    </source>
</evidence>
<name>A0A3N0YGA6_ANAGA</name>